<evidence type="ECO:0000313" key="2">
    <source>
        <dbReference type="EMBL" id="PAU68908.1"/>
    </source>
</evidence>
<evidence type="ECO:0000256" key="1">
    <source>
        <dbReference type="SAM" id="MobiDB-lite"/>
    </source>
</evidence>
<dbReference type="OrthoDB" id="3238340at2"/>
<protein>
    <recommendedName>
        <fullName evidence="4">WXG100 family type VII secretion target</fullName>
    </recommendedName>
</protein>
<dbReference type="EMBL" id="MVOH01000002">
    <property type="protein sequence ID" value="PAU68908.1"/>
    <property type="molecule type" value="Genomic_DNA"/>
</dbReference>
<keyword evidence="3" id="KW-1185">Reference proteome</keyword>
<feature type="region of interest" description="Disordered" evidence="1">
    <location>
        <begin position="444"/>
        <end position="475"/>
    </location>
</feature>
<accession>A0A2A2EJ19</accession>
<evidence type="ECO:0008006" key="4">
    <source>
        <dbReference type="Google" id="ProtNLM"/>
    </source>
</evidence>
<gene>
    <name evidence="2" type="ORF">B1526_0101</name>
</gene>
<organism evidence="2 3">
    <name type="scientific">Bifidobacterium criceti</name>
    <dbReference type="NCBI Taxonomy" id="1960969"/>
    <lineage>
        <taxon>Bacteria</taxon>
        <taxon>Bacillati</taxon>
        <taxon>Actinomycetota</taxon>
        <taxon>Actinomycetes</taxon>
        <taxon>Bifidobacteriales</taxon>
        <taxon>Bifidobacteriaceae</taxon>
        <taxon>Bifidobacterium</taxon>
    </lineage>
</organism>
<proteinExistence type="predicted"/>
<name>A0A2A2EJ19_9BIFI</name>
<dbReference type="RefSeq" id="WP_133088386.1">
    <property type="nucleotide sequence ID" value="NZ_MVOH01000002.1"/>
</dbReference>
<dbReference type="AlphaFoldDB" id="A0A2A2EJ19"/>
<dbReference type="Gene3D" id="1.10.287.1060">
    <property type="entry name" value="ESAT-6-like"/>
    <property type="match status" value="1"/>
</dbReference>
<reference evidence="2 3" key="1">
    <citation type="journal article" date="2017" name="ISME J.">
        <title>Unveiling bifidobacterial biogeography across the mammalian branch of the tree of life.</title>
        <authorList>
            <person name="Milani C."/>
            <person name="Mangifesta M."/>
            <person name="Mancabelli L."/>
            <person name="Lugli G.A."/>
            <person name="James K."/>
            <person name="Duranti S."/>
            <person name="Turroni F."/>
            <person name="Ferrario C."/>
            <person name="Ossiprandi M.C."/>
            <person name="van Sinderen D."/>
            <person name="Ventura M."/>
        </authorList>
    </citation>
    <scope>NUCLEOTIDE SEQUENCE [LARGE SCALE GENOMIC DNA]</scope>
    <source>
        <strain evidence="3">Ham19E</strain>
    </source>
</reference>
<dbReference type="Proteomes" id="UP000218399">
    <property type="component" value="Unassembled WGS sequence"/>
</dbReference>
<comment type="caution">
    <text evidence="2">The sequence shown here is derived from an EMBL/GenBank/DDBJ whole genome shotgun (WGS) entry which is preliminary data.</text>
</comment>
<evidence type="ECO:0000313" key="3">
    <source>
        <dbReference type="Proteomes" id="UP000218399"/>
    </source>
</evidence>
<sequence length="475" mass="50584">MTSPALSTNVLTARGTQVATGSSTLRKLVGDAKTVSELNERIQSGIQLGGAIISAVDGIFEGLFGYSPIDEWIKKPFSGDWDAMTTTAERWDALAANLTQTASAITAVSNAVGDGTSWSGNASNEFKKDNDVLAKAMQAGVAPCQEGAEGMRKLAKLAEDTFDFIMSTLQEIANLLASVLADISIPVIGYFKGAWDTHKAIDAVTNLITTVSDRLQQMLATARTFANCLAHFGTAYDQSMSALSECNLTSGAPLSASTQNMIKGAAFITNPGAGLKDAVSGFGNGLGKFGEKVWDGIEWAGDTLVDGGQLLGNGLFDGAQGVQRALGDAQQWGGNVLYDAGQAVWDWGTDRGQDIRRGWNNVTTGAANFVDDRLSDMFDAFGGHGIADNLDQRSADRTAANDARNEANYRITDQRQENRRESGDAWQKTYNEFYDRGQDAIEDFGDSLQEGINDALDGTRGQRKEESGGAVFGAR</sequence>